<organism evidence="1 2">
    <name type="scientific">Pipistrellus kuhlii</name>
    <name type="common">Kuhl's pipistrelle</name>
    <dbReference type="NCBI Taxonomy" id="59472"/>
    <lineage>
        <taxon>Eukaryota</taxon>
        <taxon>Metazoa</taxon>
        <taxon>Chordata</taxon>
        <taxon>Craniata</taxon>
        <taxon>Vertebrata</taxon>
        <taxon>Euteleostomi</taxon>
        <taxon>Mammalia</taxon>
        <taxon>Eutheria</taxon>
        <taxon>Laurasiatheria</taxon>
        <taxon>Chiroptera</taxon>
        <taxon>Yangochiroptera</taxon>
        <taxon>Vespertilionidae</taxon>
        <taxon>Pipistrellus</taxon>
    </lineage>
</organism>
<dbReference type="EMBL" id="JACAGB010000018">
    <property type="protein sequence ID" value="KAF6316204.1"/>
    <property type="molecule type" value="Genomic_DNA"/>
</dbReference>
<dbReference type="AlphaFoldDB" id="A0A7J7UTU5"/>
<evidence type="ECO:0000313" key="1">
    <source>
        <dbReference type="EMBL" id="KAF6316204.1"/>
    </source>
</evidence>
<name>A0A7J7UTU5_PIPKU</name>
<keyword evidence="2" id="KW-1185">Reference proteome</keyword>
<gene>
    <name evidence="1" type="ORF">mPipKuh1_008715</name>
</gene>
<evidence type="ECO:0000313" key="2">
    <source>
        <dbReference type="Proteomes" id="UP000558488"/>
    </source>
</evidence>
<protein>
    <submittedName>
        <fullName evidence="1">Uncharacterized protein</fullName>
    </submittedName>
</protein>
<sequence length="189" mass="21712">MSMHVEKACGSLPEMGILSSAKGHLDIYHIIHRSHKTINLKISLLYLVKRFINSPLMPWQDQAKWFCGPQTAPGLDVPHPCNCFTIHFDLLNFVWLNWFSSFAKAPFGFHLSNPSGTSHHLPFYISVEEKQVRLLPFLDIGFTCSVSGKNTRSYPCLNRAMYPVLDFSPRRDAWEELGAGDHTFRHFYE</sequence>
<comment type="caution">
    <text evidence="1">The sequence shown here is derived from an EMBL/GenBank/DDBJ whole genome shotgun (WGS) entry which is preliminary data.</text>
</comment>
<accession>A0A7J7UTU5</accession>
<proteinExistence type="predicted"/>
<dbReference type="Proteomes" id="UP000558488">
    <property type="component" value="Unassembled WGS sequence"/>
</dbReference>
<reference evidence="1 2" key="1">
    <citation type="journal article" date="2020" name="Nature">
        <title>Six reference-quality genomes reveal evolution of bat adaptations.</title>
        <authorList>
            <person name="Jebb D."/>
            <person name="Huang Z."/>
            <person name="Pippel M."/>
            <person name="Hughes G.M."/>
            <person name="Lavrichenko K."/>
            <person name="Devanna P."/>
            <person name="Winkler S."/>
            <person name="Jermiin L.S."/>
            <person name="Skirmuntt E.C."/>
            <person name="Katzourakis A."/>
            <person name="Burkitt-Gray L."/>
            <person name="Ray D.A."/>
            <person name="Sullivan K.A.M."/>
            <person name="Roscito J.G."/>
            <person name="Kirilenko B.M."/>
            <person name="Davalos L.M."/>
            <person name="Corthals A.P."/>
            <person name="Power M.L."/>
            <person name="Jones G."/>
            <person name="Ransome R.D."/>
            <person name="Dechmann D.K.N."/>
            <person name="Locatelli A.G."/>
            <person name="Puechmaille S.J."/>
            <person name="Fedrigo O."/>
            <person name="Jarvis E.D."/>
            <person name="Hiller M."/>
            <person name="Vernes S.C."/>
            <person name="Myers E.W."/>
            <person name="Teeling E.C."/>
        </authorList>
    </citation>
    <scope>NUCLEOTIDE SEQUENCE [LARGE SCALE GENOMIC DNA]</scope>
    <source>
        <strain evidence="1">MPipKuh1</strain>
        <tissue evidence="1">Flight muscle</tissue>
    </source>
</reference>